<dbReference type="AlphaFoldDB" id="A0A0A1U0X0"/>
<accession>A0A0A1U0X0</accession>
<evidence type="ECO:0000313" key="1">
    <source>
        <dbReference type="EMBL" id="ELP87677.1"/>
    </source>
</evidence>
<gene>
    <name evidence="1" type="ORF">EIN_382210</name>
</gene>
<protein>
    <submittedName>
        <fullName evidence="1">Uncharacterized protein</fullName>
    </submittedName>
</protein>
<keyword evidence="2" id="KW-1185">Reference proteome</keyword>
<proteinExistence type="predicted"/>
<dbReference type="Proteomes" id="UP000014680">
    <property type="component" value="Unassembled WGS sequence"/>
</dbReference>
<dbReference type="KEGG" id="eiv:EIN_382210"/>
<reference evidence="1 2" key="1">
    <citation type="submission" date="2012-10" db="EMBL/GenBank/DDBJ databases">
        <authorList>
            <person name="Zafar N."/>
            <person name="Inman J."/>
            <person name="Hall N."/>
            <person name="Lorenzi H."/>
            <person name="Caler E."/>
        </authorList>
    </citation>
    <scope>NUCLEOTIDE SEQUENCE [LARGE SCALE GENOMIC DNA]</scope>
    <source>
        <strain evidence="1 2">IP1</strain>
    </source>
</reference>
<evidence type="ECO:0000313" key="2">
    <source>
        <dbReference type="Proteomes" id="UP000014680"/>
    </source>
</evidence>
<dbReference type="EMBL" id="KB206817">
    <property type="protein sequence ID" value="ELP87677.1"/>
    <property type="molecule type" value="Genomic_DNA"/>
</dbReference>
<feature type="non-terminal residue" evidence="1">
    <location>
        <position position="104"/>
    </location>
</feature>
<name>A0A0A1U0X0_ENTIV</name>
<dbReference type="GeneID" id="14886672"/>
<organism evidence="1 2">
    <name type="scientific">Entamoeba invadens IP1</name>
    <dbReference type="NCBI Taxonomy" id="370355"/>
    <lineage>
        <taxon>Eukaryota</taxon>
        <taxon>Amoebozoa</taxon>
        <taxon>Evosea</taxon>
        <taxon>Archamoebae</taxon>
        <taxon>Mastigamoebida</taxon>
        <taxon>Entamoebidae</taxon>
        <taxon>Entamoeba</taxon>
    </lineage>
</organism>
<dbReference type="VEuPathDB" id="AmoebaDB:EIN_382210"/>
<dbReference type="RefSeq" id="XP_004254448.1">
    <property type="nucleotide sequence ID" value="XM_004254400.1"/>
</dbReference>
<sequence length="104" mass="12384">MGHMWDYSIWEEGIDAWTSLSVLLQYYGFTQIQGHHRLLAAAMEEKSYKDTIRAELQRKRHRTYQLYLRNCSGTRRKDTLSKPFGRITKAESDRRHIDCNYGVQ</sequence>